<feature type="domain" description="AMP-dependent synthetase/ligase" evidence="5">
    <location>
        <begin position="11"/>
        <end position="329"/>
    </location>
</feature>
<dbReference type="GO" id="GO:0006633">
    <property type="term" value="P:fatty acid biosynthetic process"/>
    <property type="evidence" value="ECO:0007669"/>
    <property type="project" value="TreeGrafter"/>
</dbReference>
<name>A0A6J4M7A2_9BACT</name>
<proteinExistence type="inferred from homology"/>
<gene>
    <name evidence="7" type="ORF">AVDCRST_MAG11-3584</name>
</gene>
<dbReference type="InterPro" id="IPR000873">
    <property type="entry name" value="AMP-dep_synth/lig_dom"/>
</dbReference>
<dbReference type="Gene3D" id="3.30.300.30">
    <property type="match status" value="1"/>
</dbReference>
<dbReference type="PANTHER" id="PTHR43605">
    <property type="entry name" value="ACYL-COENZYME A SYNTHETASE"/>
    <property type="match status" value="1"/>
</dbReference>
<protein>
    <submittedName>
        <fullName evidence="7">Acetyl-CoA synthetase</fullName>
        <ecNumber evidence="7">6.2.1.1</ecNumber>
    </submittedName>
</protein>
<dbReference type="Pfam" id="PF13193">
    <property type="entry name" value="AMP-binding_C"/>
    <property type="match status" value="1"/>
</dbReference>
<evidence type="ECO:0000256" key="2">
    <source>
        <dbReference type="ARBA" id="ARBA00022598"/>
    </source>
</evidence>
<accession>A0A6J4M7A2</accession>
<sequence length="479" mass="51080">MNFARDVVDAAPPARPALVSLARDGERREWSFGEVADGAARVAGTLAARGVRRGDVVMTLIGNRPEWVLVMVACFRLGAVALPCTEQLRAKDLALRIAAARPKLVVADPRNAAELAAARPDAEVLLLGEDELAGPERAPAAELGPEDPCLITFTSGTSGEPKAALHAQRYLGGQRVQAEHWLDARPGELVWCTAASGWSKSARNVFIAPWLRGAPALLHDARFDPAERLEILARERVGVLCMAPTEYRVIAKRARLGPVAGLRGLVAAGEALDPEVLRAWHEATGVWIRDGYGQTETGQLTGMPVGAPARPGSMGRALPGVELEIVGGELVADPATVPTFFLRYLDGEAPAGPWRTGDRVRRDDEGFLHFEGRLDDVIISAGYRIGPFEVESALVAHEAVAEAAVVAAPDEERGAVVRAVVVLRDGFAPSPELARALQAHVKSLTAPYKYPRVVDFAAELPKTASGKVRRAALRGGQDA</sequence>
<evidence type="ECO:0000256" key="3">
    <source>
        <dbReference type="ARBA" id="ARBA00022741"/>
    </source>
</evidence>
<evidence type="ECO:0000259" key="5">
    <source>
        <dbReference type="Pfam" id="PF00501"/>
    </source>
</evidence>
<reference evidence="7" key="1">
    <citation type="submission" date="2020-02" db="EMBL/GenBank/DDBJ databases">
        <authorList>
            <person name="Meier V. D."/>
        </authorList>
    </citation>
    <scope>NUCLEOTIDE SEQUENCE</scope>
    <source>
        <strain evidence="7">AVDCRST_MAG11</strain>
    </source>
</reference>
<feature type="domain" description="AMP-binding enzyme C-terminal" evidence="6">
    <location>
        <begin position="389"/>
        <end position="467"/>
    </location>
</feature>
<dbReference type="InterPro" id="IPR045851">
    <property type="entry name" value="AMP-bd_C_sf"/>
</dbReference>
<comment type="similarity">
    <text evidence="1">Belongs to the ATP-dependent AMP-binding enzyme family.</text>
</comment>
<dbReference type="GO" id="GO:0003987">
    <property type="term" value="F:acetate-CoA ligase activity"/>
    <property type="evidence" value="ECO:0007669"/>
    <property type="project" value="UniProtKB-EC"/>
</dbReference>
<dbReference type="FunFam" id="3.30.300.30:FF:000005">
    <property type="entry name" value="Acyl-coenzyme A synthetase ACSM5, mitochondrial"/>
    <property type="match status" value="1"/>
</dbReference>
<dbReference type="InterPro" id="IPR051087">
    <property type="entry name" value="Mitochondrial_ACSM"/>
</dbReference>
<dbReference type="AlphaFoldDB" id="A0A6J4M7A2"/>
<dbReference type="GO" id="GO:0006637">
    <property type="term" value="P:acyl-CoA metabolic process"/>
    <property type="evidence" value="ECO:0007669"/>
    <property type="project" value="TreeGrafter"/>
</dbReference>
<keyword evidence="4" id="KW-0067">ATP-binding</keyword>
<dbReference type="InterPro" id="IPR025110">
    <property type="entry name" value="AMP-bd_C"/>
</dbReference>
<dbReference type="GO" id="GO:0005524">
    <property type="term" value="F:ATP binding"/>
    <property type="evidence" value="ECO:0007669"/>
    <property type="project" value="UniProtKB-KW"/>
</dbReference>
<dbReference type="InterPro" id="IPR042099">
    <property type="entry name" value="ANL_N_sf"/>
</dbReference>
<keyword evidence="3" id="KW-0547">Nucleotide-binding</keyword>
<dbReference type="PROSITE" id="PS00455">
    <property type="entry name" value="AMP_BINDING"/>
    <property type="match status" value="1"/>
</dbReference>
<evidence type="ECO:0000313" key="7">
    <source>
        <dbReference type="EMBL" id="CAA9352037.1"/>
    </source>
</evidence>
<dbReference type="Pfam" id="PF00501">
    <property type="entry name" value="AMP-binding"/>
    <property type="match status" value="1"/>
</dbReference>
<dbReference type="GO" id="GO:0015645">
    <property type="term" value="F:fatty acid ligase activity"/>
    <property type="evidence" value="ECO:0007669"/>
    <property type="project" value="TreeGrafter"/>
</dbReference>
<evidence type="ECO:0000259" key="6">
    <source>
        <dbReference type="Pfam" id="PF13193"/>
    </source>
</evidence>
<dbReference type="Gene3D" id="3.40.50.12780">
    <property type="entry name" value="N-terminal domain of ligase-like"/>
    <property type="match status" value="1"/>
</dbReference>
<evidence type="ECO:0000256" key="4">
    <source>
        <dbReference type="ARBA" id="ARBA00022840"/>
    </source>
</evidence>
<dbReference type="GO" id="GO:0004321">
    <property type="term" value="F:fatty-acyl-CoA synthase activity"/>
    <property type="evidence" value="ECO:0007669"/>
    <property type="project" value="TreeGrafter"/>
</dbReference>
<dbReference type="InterPro" id="IPR020845">
    <property type="entry name" value="AMP-binding_CS"/>
</dbReference>
<dbReference type="SUPFAM" id="SSF56801">
    <property type="entry name" value="Acetyl-CoA synthetase-like"/>
    <property type="match status" value="1"/>
</dbReference>
<dbReference type="EMBL" id="CADCTU010000769">
    <property type="protein sequence ID" value="CAA9352037.1"/>
    <property type="molecule type" value="Genomic_DNA"/>
</dbReference>
<dbReference type="PANTHER" id="PTHR43605:SF10">
    <property type="entry name" value="ACYL-COA SYNTHETASE MEDIUM CHAIN FAMILY MEMBER 3"/>
    <property type="match status" value="1"/>
</dbReference>
<keyword evidence="2 7" id="KW-0436">Ligase</keyword>
<evidence type="ECO:0000256" key="1">
    <source>
        <dbReference type="ARBA" id="ARBA00006432"/>
    </source>
</evidence>
<organism evidence="7">
    <name type="scientific">uncultured Gemmatimonadaceae bacterium</name>
    <dbReference type="NCBI Taxonomy" id="246130"/>
    <lineage>
        <taxon>Bacteria</taxon>
        <taxon>Pseudomonadati</taxon>
        <taxon>Gemmatimonadota</taxon>
        <taxon>Gemmatimonadia</taxon>
        <taxon>Gemmatimonadales</taxon>
        <taxon>Gemmatimonadaceae</taxon>
        <taxon>environmental samples</taxon>
    </lineage>
</organism>
<dbReference type="EC" id="6.2.1.1" evidence="7"/>